<evidence type="ECO:0000313" key="2">
    <source>
        <dbReference type="Proteomes" id="UP000807353"/>
    </source>
</evidence>
<proteinExistence type="predicted"/>
<protein>
    <recommendedName>
        <fullName evidence="3">F-box domain-containing protein</fullName>
    </recommendedName>
</protein>
<dbReference type="Gene3D" id="3.80.10.10">
    <property type="entry name" value="Ribonuclease Inhibitor"/>
    <property type="match status" value="1"/>
</dbReference>
<dbReference type="OrthoDB" id="3365698at2759"/>
<dbReference type="EMBL" id="MU150296">
    <property type="protein sequence ID" value="KAF9460585.1"/>
    <property type="molecule type" value="Genomic_DNA"/>
</dbReference>
<evidence type="ECO:0008006" key="3">
    <source>
        <dbReference type="Google" id="ProtNLM"/>
    </source>
</evidence>
<dbReference type="Proteomes" id="UP000807353">
    <property type="component" value="Unassembled WGS sequence"/>
</dbReference>
<comment type="caution">
    <text evidence="1">The sequence shown here is derived from an EMBL/GenBank/DDBJ whole genome shotgun (WGS) entry which is preliminary data.</text>
</comment>
<gene>
    <name evidence="1" type="ORF">BDZ94DRAFT_1265666</name>
</gene>
<accession>A0A9P6CFV4</accession>
<dbReference type="AlphaFoldDB" id="A0A9P6CFV4"/>
<dbReference type="InterPro" id="IPR032675">
    <property type="entry name" value="LRR_dom_sf"/>
</dbReference>
<name>A0A9P6CFV4_9AGAR</name>
<evidence type="ECO:0000313" key="1">
    <source>
        <dbReference type="EMBL" id="KAF9460585.1"/>
    </source>
</evidence>
<reference evidence="1" key="1">
    <citation type="submission" date="2020-11" db="EMBL/GenBank/DDBJ databases">
        <authorList>
            <consortium name="DOE Joint Genome Institute"/>
            <person name="Ahrendt S."/>
            <person name="Riley R."/>
            <person name="Andreopoulos W."/>
            <person name="Labutti K."/>
            <person name="Pangilinan J."/>
            <person name="Ruiz-Duenas F.J."/>
            <person name="Barrasa J.M."/>
            <person name="Sanchez-Garcia M."/>
            <person name="Camarero S."/>
            <person name="Miyauchi S."/>
            <person name="Serrano A."/>
            <person name="Linde D."/>
            <person name="Babiker R."/>
            <person name="Drula E."/>
            <person name="Ayuso-Fernandez I."/>
            <person name="Pacheco R."/>
            <person name="Padilla G."/>
            <person name="Ferreira P."/>
            <person name="Barriuso J."/>
            <person name="Kellner H."/>
            <person name="Castanera R."/>
            <person name="Alfaro M."/>
            <person name="Ramirez L."/>
            <person name="Pisabarro A.G."/>
            <person name="Kuo A."/>
            <person name="Tritt A."/>
            <person name="Lipzen A."/>
            <person name="He G."/>
            <person name="Yan M."/>
            <person name="Ng V."/>
            <person name="Cullen D."/>
            <person name="Martin F."/>
            <person name="Rosso M.-N."/>
            <person name="Henrissat B."/>
            <person name="Hibbett D."/>
            <person name="Martinez A.T."/>
            <person name="Grigoriev I.V."/>
        </authorList>
    </citation>
    <scope>NUCLEOTIDE SEQUENCE</scope>
    <source>
        <strain evidence="1">CBS 247.69</strain>
    </source>
</reference>
<dbReference type="SUPFAM" id="SSF52047">
    <property type="entry name" value="RNI-like"/>
    <property type="match status" value="1"/>
</dbReference>
<keyword evidence="2" id="KW-1185">Reference proteome</keyword>
<organism evidence="1 2">
    <name type="scientific">Collybia nuda</name>
    <dbReference type="NCBI Taxonomy" id="64659"/>
    <lineage>
        <taxon>Eukaryota</taxon>
        <taxon>Fungi</taxon>
        <taxon>Dikarya</taxon>
        <taxon>Basidiomycota</taxon>
        <taxon>Agaricomycotina</taxon>
        <taxon>Agaricomycetes</taxon>
        <taxon>Agaricomycetidae</taxon>
        <taxon>Agaricales</taxon>
        <taxon>Tricholomatineae</taxon>
        <taxon>Clitocybaceae</taxon>
        <taxon>Collybia</taxon>
    </lineage>
</organism>
<sequence>MVHNKLTRTIHLVGIDPFLNVPNEILPIIFKFCLSGPIVIPGSRDGTDFPWVSRLVCQRWRSIAEGFPELWTSVLVDYGRVNSTKDRVMDAGKVTDIACRVLSRSKRELVSLRIECSLYPGDYQPLVRLVIEHAHRFRHFEFKIIDIALNEIFERIPLVSDRLEFLSIASFGDSITKIPSGFKGATALKALEVRTWLDWLEITPYIVWDNLAYLSMTGRYSLSPTAAVQVLLNCPNLITLQVSLELDEESMNSAPSKFPSMTTLIVEASEWGTFDDLLGRLDLPSLTRLELRSQYQDDDNEGYWEDPSLHLHIPKYTQLKILKIAFPIPGDYDLLSLLLPNIPNIVELTLPLLSHSALGLLASNQVLAKLQTLRTYVPPRFLEGHLAVLDKRAQDNPDLPHLRLCSLSNHPVESILRENDANVSSDCRETAPVELVRVQEVHTKMRDFVPSYLKPQW</sequence>